<reference evidence="1" key="1">
    <citation type="submission" date="2022-08" db="EMBL/GenBank/DDBJ databases">
        <title>Genome Sequence of Fusarium decemcellulare.</title>
        <authorList>
            <person name="Buettner E."/>
        </authorList>
    </citation>
    <scope>NUCLEOTIDE SEQUENCE</scope>
    <source>
        <strain evidence="1">Babe19</strain>
    </source>
</reference>
<keyword evidence="2" id="KW-1185">Reference proteome</keyword>
<name>A0ACC1SV58_9HYPO</name>
<proteinExistence type="predicted"/>
<protein>
    <submittedName>
        <fullName evidence="1">Uncharacterized protein</fullName>
    </submittedName>
</protein>
<sequence>MSTTNELPEKDPFSFNIQLNTNEDLRDYHRKNEEGQIQRPDIVDDICRGLLLQARIDRIVHGTENAGGNPATLVVFGFRFHGIDENRRFKQAIITITFGDEKKRTKADPEVIALWPNGDFTLGETIDIDIETTAAGEVAAEVAAEAGAAKAGIQSAMQWERKKSYRVKDRSSLKGSIILDTKVREYGANNAIRLTINENTTAATGLVTDLRAVVLLRRPRKEQVVTTNPDDDCFIGTVKMTAKGHFAYNAIRGLRDLSGFAPANDPVKFKPGVQYLRPPTLSRFLETRLAVDIDENNLNTAELDDLVGVLSTTVLATSLQANMDNTTTGERRNGEWRFRIFLVGFPAVDTNLNTTLPMLEMIKCLVPEAPVSPHNIFRHCASESLQEYDLSPDDDEYGVQDGRLPPSEDRKSSLDDVAQSENKLEHDVHGATSLLSSDAEALRVNTAADLLSIPSLTSHAAFSPGWIQNEALSLLDRIQDRFTPGTNQTRSKVLLAGYGFGGIIIKQAVIIANTTPQFYDVALSIANLAFFATPHRLTGRSAWEEVLFSMLNATKMGYPGRLSQILLSLVESVSHLSHVFCRFAAKYPTVNFTYSVQSPGPGDAVDNYKFGNDVEKIVSWPTDSLDGLAYCRVDDVKQLTTLREHFAPSHVLSSAYDDIDTKVYFESLQALSPSRWIFFDQSMLERPDDYAHLRDTYRSHIRKVRFTSIRGGSVQVIGPPGQGKSALANLISHKIWQTSAVVLIENYPDPTERHPLTLYGAYISFIHQMISQQPLLFRPVQRLMSEMLNQNVWTEEMALSVLSSILNHSQNINYLIIVYDFERWPSEVRSWWARFEDMLPQSTGSTCTLVTSSAKSVPELKSSKSVLLDLTKEQAQYKTILIHNKIRELLDYGYGPVALREGLDSGIQNQIVSSAMAYNGSLSSVNTYLVRLFQTFTISSADAMLQSISAAPKTERELHEHQVKLVVHQSASIRQWAMRVISWTLLALRPLRVEELAVAAALDTDQSSLAETQSKLSMYMERDIRNHLDDLVLVENRHARINGPLAQKIRSGDNEMTSQLRLETNYTMTLRCLHYLVLVLGNERPGTWEDCLAQMTYKHRRKNPMNPVLELLHYACRFWPSHFLQVPNPDSLLKKEVVDFLRDPIISDRWFKLYSLGHAGSHGTDNYKDTPLPSAFPKETGSAFEGIGPSFDELRKVNDRPSSAEIAGQVGLESIVPSLTTEDEARGYGKVVGVQRGYAEHKVLLLDTSSGYYLDCIIATDDYDAIKDLLSREEDRTAKMFPLHRAAFMGRLQMVQFLLDLVDDPAQSNDQGQTPLHMAAIGGHSKIVRYLIGETCADSDAKKPYSTDMTNLQDNNQQTALMAAIEMGNIDTAMILANSGIQLTLQDDIGGTAIHHAVMYCPQLVEALVKLDEDALHIEDHADCTPLHLAAEVGSKTSVSAILNAARRSGQLFDMVNVSDASMKTPLHYAAENGHTSIAELLINAIGSGSSDSSEKSTHTGSSVDTNEADTEADSSESTDNMNGLGLNDTTLETPASLAAKRGHLATLKAVTHGKEDAYPSLLIDAAGAGQLLVVQYLLQSGVDPNHRNKGGSTPLSVAATKNYNEVVKALLQSSANINLEDQDRKTALHYAAEHGNQDIVLTLLHDKQKARIDAPDSQRYTPLHFASKKGYDRVVFLLLDAGSSVEARSQRGETPLHLAVRSRETVKELLDTGEGATEINAVDVLEQTPLHKAAQQNSLPSARLLIERGAVIESADGEGDFPMTHAIQHNDVDLIKELFTDLLVEHMSEASKWKNLTLAVEMHAPNTLSFLIDKLHDAVSMKDSLGNTLLHLAVKQDNLEVVNLLLDRGSDVNISGSRGRTPLHEAAAEGKLENMSKLLDYGAEVDKPDESSDTPLLTAAVEDDVDAISILLDAKANVNIRCGDEDTALYAAVCAGQFRATKQLLEAGSDISIARHEGWTPLHAAADNLAIMQLLVGYGPNFNINVKKDDDWTPIHLSASWGCPDVTKFLLDSGADPNLTNDLGESPLQVAIDSLHMSVTETLLEHAHSLDLDHQENDGHTPLHYAIVKNDVDLARRLVEMGADLTIETGNGTSYLAFVIRFSSASMLTTLFGDKDTTKPIALDRQQLIFAYWHAVRNEPVDTIWSDQPDNIRQEQAKMIDLLVKTDESIVTELSDGLNALEVVLSQEVQDNEPSEEKWVATRLVDLGIDPFCRTREDQKSAFELASISCNRVATEFFDACLQHLLQDPRTLKNLGFTELRISTELPETSLLQTLEPLRNRIPSTQTDQDDWNMDHFFYQAANRLSNSWDDDAIRRPTKLPKSLALLELWHPPESVPPERLQILPGGLDIVCGAPDLATPLDRISVRADSPFPPRQLGQSYFELKIQEAPNPTATDLQESTGSTGDPPGLRISIGFTGEFCNLKGRHAGWNVWSVGYHGDDGNIYEQSGEGKHQTHRTFGIGNTIGCGIDYEKDKYFFTLDAEGSDSVIFRKLYPCIGHAGDACKIKVNFGDESFVWSGAKSRSEIDAEARPPRLQRTFSRDERPDRSRRRTRRRSRSPPERRKLDLSGADRTRSRSRERSNNAR</sequence>
<comment type="caution">
    <text evidence="1">The sequence shown here is derived from an EMBL/GenBank/DDBJ whole genome shotgun (WGS) entry which is preliminary data.</text>
</comment>
<dbReference type="EMBL" id="JANRMS010000089">
    <property type="protein sequence ID" value="KAJ3547132.1"/>
    <property type="molecule type" value="Genomic_DNA"/>
</dbReference>
<evidence type="ECO:0000313" key="2">
    <source>
        <dbReference type="Proteomes" id="UP001148629"/>
    </source>
</evidence>
<organism evidence="1 2">
    <name type="scientific">Fusarium decemcellulare</name>
    <dbReference type="NCBI Taxonomy" id="57161"/>
    <lineage>
        <taxon>Eukaryota</taxon>
        <taxon>Fungi</taxon>
        <taxon>Dikarya</taxon>
        <taxon>Ascomycota</taxon>
        <taxon>Pezizomycotina</taxon>
        <taxon>Sordariomycetes</taxon>
        <taxon>Hypocreomycetidae</taxon>
        <taxon>Hypocreales</taxon>
        <taxon>Nectriaceae</taxon>
        <taxon>Fusarium</taxon>
        <taxon>Fusarium decemcellulare species complex</taxon>
    </lineage>
</organism>
<gene>
    <name evidence="1" type="ORF">NM208_g1667</name>
</gene>
<evidence type="ECO:0000313" key="1">
    <source>
        <dbReference type="EMBL" id="KAJ3547132.1"/>
    </source>
</evidence>
<accession>A0ACC1SV58</accession>
<dbReference type="Proteomes" id="UP001148629">
    <property type="component" value="Unassembled WGS sequence"/>
</dbReference>